<dbReference type="InterPro" id="IPR040220">
    <property type="entry name" value="DD11"/>
</dbReference>
<reference evidence="2 3" key="1">
    <citation type="submission" date="2018-06" db="EMBL/GenBank/DDBJ databases">
        <title>WGS assembly of Brassica rapa FPsc.</title>
        <authorList>
            <person name="Bowman J."/>
            <person name="Kohchi T."/>
            <person name="Yamato K."/>
            <person name="Jenkins J."/>
            <person name="Shu S."/>
            <person name="Ishizaki K."/>
            <person name="Yamaoka S."/>
            <person name="Nishihama R."/>
            <person name="Nakamura Y."/>
            <person name="Berger F."/>
            <person name="Adam C."/>
            <person name="Aki S."/>
            <person name="Althoff F."/>
            <person name="Araki T."/>
            <person name="Arteaga-Vazquez M."/>
            <person name="Balasubrmanian S."/>
            <person name="Bauer D."/>
            <person name="Boehm C."/>
            <person name="Briginshaw L."/>
            <person name="Caballero-Perez J."/>
            <person name="Catarino B."/>
            <person name="Chen F."/>
            <person name="Chiyoda S."/>
            <person name="Chovatia M."/>
            <person name="Davies K."/>
            <person name="Delmans M."/>
            <person name="Demura T."/>
            <person name="Dierschke T."/>
            <person name="Dolan L."/>
            <person name="Dorantes-Acosta A."/>
            <person name="Eklund D."/>
            <person name="Florent S."/>
            <person name="Flores-Sandoval E."/>
            <person name="Fujiyama A."/>
            <person name="Fukuzawa H."/>
            <person name="Galik B."/>
            <person name="Grimanelli D."/>
            <person name="Grimwood J."/>
            <person name="Grossniklaus U."/>
            <person name="Hamada T."/>
            <person name="Haseloff J."/>
            <person name="Hetherington A."/>
            <person name="Higo A."/>
            <person name="Hirakawa Y."/>
            <person name="Hundley H."/>
            <person name="Ikeda Y."/>
            <person name="Inoue K."/>
            <person name="Inoue S."/>
            <person name="Ishida S."/>
            <person name="Jia Q."/>
            <person name="Kakita M."/>
            <person name="Kanazawa T."/>
            <person name="Kawai Y."/>
            <person name="Kawashima T."/>
            <person name="Kennedy M."/>
            <person name="Kinose K."/>
            <person name="Kinoshita T."/>
            <person name="Kohara Y."/>
            <person name="Koide E."/>
            <person name="Komatsu K."/>
            <person name="Kopischke S."/>
            <person name="Kubo M."/>
            <person name="Kyozuka J."/>
            <person name="Lagercrantz U."/>
            <person name="Lin S."/>
            <person name="Lindquist E."/>
            <person name="Lipzen A."/>
            <person name="Lu C."/>
            <person name="Luna E."/>
            <person name="Martienssen R."/>
            <person name="Minamino N."/>
            <person name="Mizutani M."/>
            <person name="Mizutani M."/>
            <person name="Mochizuki N."/>
            <person name="Monte I."/>
            <person name="Mosher R."/>
            <person name="Nagasaki H."/>
            <person name="Nakagami H."/>
            <person name="Naramoto S."/>
            <person name="Nishitani K."/>
            <person name="Ohtani M."/>
            <person name="Okamoto T."/>
            <person name="Okumura M."/>
            <person name="Phillips J."/>
            <person name="Pollak B."/>
            <person name="Reinders A."/>
            <person name="Roevekamp M."/>
            <person name="Sano R."/>
            <person name="Sawa S."/>
            <person name="Schmid M."/>
            <person name="Shirakawa M."/>
            <person name="Solano R."/>
            <person name="Spunde A."/>
            <person name="Suetsugu N."/>
            <person name="Sugano S."/>
            <person name="Sugiyama A."/>
            <person name="Sun R."/>
            <person name="Suzuki Y."/>
            <person name="Takenaka M."/>
            <person name="Takezawa D."/>
            <person name="Tomogane H."/>
            <person name="Tsuzuki M."/>
            <person name="Ueda T."/>
            <person name="Umeda M."/>
            <person name="Ward J."/>
            <person name="Watanabe Y."/>
            <person name="Yazaki K."/>
            <person name="Yokoyama R."/>
            <person name="Yoshitake Y."/>
            <person name="Yotsui I."/>
            <person name="Zachgo S."/>
            <person name="Schmutz J."/>
        </authorList>
    </citation>
    <scope>NUCLEOTIDE SEQUENCE [LARGE SCALE GENOMIC DNA]</scope>
    <source>
        <strain evidence="3">cv. B-3</strain>
    </source>
</reference>
<dbReference type="PANTHER" id="PTHR31207">
    <property type="entry name" value="ECA1 GAMETOGENESIS FAMILY PROTEIN (DUF784)-RELATED-RELATED"/>
    <property type="match status" value="1"/>
</dbReference>
<proteinExistence type="predicted"/>
<evidence type="ECO:0000313" key="2">
    <source>
        <dbReference type="EMBL" id="RID59654.1"/>
    </source>
</evidence>
<feature type="signal peptide" evidence="1">
    <location>
        <begin position="1"/>
        <end position="24"/>
    </location>
</feature>
<dbReference type="EMBL" id="CM010633">
    <property type="protein sequence ID" value="RID59654.1"/>
    <property type="molecule type" value="Genomic_DNA"/>
</dbReference>
<keyword evidence="1" id="KW-0732">Signal</keyword>
<dbReference type="AlphaFoldDB" id="A0A397Z654"/>
<dbReference type="Proteomes" id="UP000264353">
    <property type="component" value="Chromosome A6"/>
</dbReference>
<feature type="chain" id="PRO_5017386434" evidence="1">
    <location>
        <begin position="25"/>
        <end position="133"/>
    </location>
</feature>
<sequence>MELKKISMAFSISTLVSLVYPSLGRENGDNHPLVNLGPEMDAVEAVFPASQDYNFNMLENLPTKYMMYLGTCKDKMESSCKKLKAEKQYYMEIRKVMFLYYQLNRFASHVSFRTNEVWNRCSNEVESLSSSQY</sequence>
<organism evidence="2 3">
    <name type="scientific">Brassica campestris</name>
    <name type="common">Field mustard</name>
    <dbReference type="NCBI Taxonomy" id="3711"/>
    <lineage>
        <taxon>Eukaryota</taxon>
        <taxon>Viridiplantae</taxon>
        <taxon>Streptophyta</taxon>
        <taxon>Embryophyta</taxon>
        <taxon>Tracheophyta</taxon>
        <taxon>Spermatophyta</taxon>
        <taxon>Magnoliopsida</taxon>
        <taxon>eudicotyledons</taxon>
        <taxon>Gunneridae</taxon>
        <taxon>Pentapetalae</taxon>
        <taxon>rosids</taxon>
        <taxon>malvids</taxon>
        <taxon>Brassicales</taxon>
        <taxon>Brassicaceae</taxon>
        <taxon>Brassiceae</taxon>
        <taxon>Brassica</taxon>
    </lineage>
</organism>
<evidence type="ECO:0000313" key="3">
    <source>
        <dbReference type="Proteomes" id="UP000264353"/>
    </source>
</evidence>
<evidence type="ECO:0000256" key="1">
    <source>
        <dbReference type="SAM" id="SignalP"/>
    </source>
</evidence>
<accession>A0A397Z654</accession>
<dbReference type="PANTHER" id="PTHR31207:SF40">
    <property type="entry name" value="ECA1 GAMETOGENESIS FAMILY PROTEIN (DUF784)-RELATED"/>
    <property type="match status" value="1"/>
</dbReference>
<name>A0A397Z654_BRACM</name>
<protein>
    <submittedName>
        <fullName evidence="2">Uncharacterized protein</fullName>
    </submittedName>
</protein>
<gene>
    <name evidence="2" type="ORF">BRARA_F02870</name>
</gene>